<proteinExistence type="predicted"/>
<dbReference type="InterPro" id="IPR016181">
    <property type="entry name" value="Acyl_CoA_acyltransferase"/>
</dbReference>
<gene>
    <name evidence="1" type="ORF">Pflav_070050</name>
</gene>
<name>A0A6F8Y3C5_9ACTN</name>
<accession>A0A6F8Y3C5</accession>
<protein>
    <submittedName>
        <fullName evidence="1">GNAT family N-acetyltransferase</fullName>
    </submittedName>
</protein>
<dbReference type="GO" id="GO:0016740">
    <property type="term" value="F:transferase activity"/>
    <property type="evidence" value="ECO:0007669"/>
    <property type="project" value="UniProtKB-KW"/>
</dbReference>
<sequence>MPDLSPDAKFRRTISCRGKEAARGCNRLYEDSAMSRRLVSLTLDTLEDLPRPCRACVFWELDPVAAERACAAGDPGLEKEAWVSQTLLEWGSCGKLAYVDGMPAGFVMYAPPAYVPRSMAFPTSPVSADAALLMTAHIVTAFAGGGLGRMLVQGVARDLTKRGIKAIEAFGDAKYGESGEGEDGCLAPADFFLSVGFKTVRQHPRYPRLRLELRTALSWKSDVEYALEKLLGSMSPESLLRPVRPATRSTSS</sequence>
<dbReference type="AlphaFoldDB" id="A0A6F8Y3C5"/>
<dbReference type="Gene3D" id="3.40.630.30">
    <property type="match status" value="1"/>
</dbReference>
<evidence type="ECO:0000313" key="1">
    <source>
        <dbReference type="EMBL" id="BCB80595.1"/>
    </source>
</evidence>
<keyword evidence="1" id="KW-0808">Transferase</keyword>
<dbReference type="KEGG" id="pfla:Pflav_070050"/>
<dbReference type="Proteomes" id="UP000502508">
    <property type="component" value="Chromosome"/>
</dbReference>
<dbReference type="EMBL" id="AP022870">
    <property type="protein sequence ID" value="BCB80595.1"/>
    <property type="molecule type" value="Genomic_DNA"/>
</dbReference>
<dbReference type="SUPFAM" id="SSF55729">
    <property type="entry name" value="Acyl-CoA N-acyltransferases (Nat)"/>
    <property type="match status" value="1"/>
</dbReference>
<reference evidence="1 2" key="2">
    <citation type="submission" date="2020-03" db="EMBL/GenBank/DDBJ databases">
        <authorList>
            <person name="Ichikawa N."/>
            <person name="Kimura A."/>
            <person name="Kitahashi Y."/>
            <person name="Uohara A."/>
        </authorList>
    </citation>
    <scope>NUCLEOTIDE SEQUENCE [LARGE SCALE GENOMIC DNA]</scope>
    <source>
        <strain evidence="1 2">NBRC 107702</strain>
    </source>
</reference>
<keyword evidence="2" id="KW-1185">Reference proteome</keyword>
<organism evidence="1 2">
    <name type="scientific">Phytohabitans flavus</name>
    <dbReference type="NCBI Taxonomy" id="1076124"/>
    <lineage>
        <taxon>Bacteria</taxon>
        <taxon>Bacillati</taxon>
        <taxon>Actinomycetota</taxon>
        <taxon>Actinomycetes</taxon>
        <taxon>Micromonosporales</taxon>
        <taxon>Micromonosporaceae</taxon>
    </lineage>
</organism>
<reference evidence="1 2" key="1">
    <citation type="submission" date="2020-03" db="EMBL/GenBank/DDBJ databases">
        <title>Whole genome shotgun sequence of Phytohabitans flavus NBRC 107702.</title>
        <authorList>
            <person name="Komaki H."/>
            <person name="Tamura T."/>
        </authorList>
    </citation>
    <scope>NUCLEOTIDE SEQUENCE [LARGE SCALE GENOMIC DNA]</scope>
    <source>
        <strain evidence="1 2">NBRC 107702</strain>
    </source>
</reference>
<evidence type="ECO:0000313" key="2">
    <source>
        <dbReference type="Proteomes" id="UP000502508"/>
    </source>
</evidence>